<feature type="transmembrane region" description="Helical" evidence="1">
    <location>
        <begin position="78"/>
        <end position="105"/>
    </location>
</feature>
<dbReference type="AlphaFoldDB" id="A0A511AYC7"/>
<keyword evidence="1" id="KW-0812">Transmembrane</keyword>
<keyword evidence="1" id="KW-1133">Transmembrane helix</keyword>
<organism evidence="2 3">
    <name type="scientific">Gluconobacter wancherniae NBRC 103581</name>
    <dbReference type="NCBI Taxonomy" id="656744"/>
    <lineage>
        <taxon>Bacteria</taxon>
        <taxon>Pseudomonadati</taxon>
        <taxon>Pseudomonadota</taxon>
        <taxon>Alphaproteobacteria</taxon>
        <taxon>Acetobacterales</taxon>
        <taxon>Acetobacteraceae</taxon>
        <taxon>Gluconobacter</taxon>
    </lineage>
</organism>
<feature type="transmembrane region" description="Helical" evidence="1">
    <location>
        <begin position="30"/>
        <end position="50"/>
    </location>
</feature>
<evidence type="ECO:0000313" key="3">
    <source>
        <dbReference type="Proteomes" id="UP000321230"/>
    </source>
</evidence>
<sequence length="188" mass="20428">MVAEKSTPHLHSAVEPNPTLKRRLDALVRAAMPSLFIIICTVLLSAPFGLPGQEELQFGLAVSTVWFWAANRPRSMPAIAVFFCGLVLEIFSSGPPGAVLFWLLVTYGVASNWRYGLSQIGFVAGWLIFAALALTGSFFEWALVCLHAFALLSPVPSLFQAALTVGIYPSLSALFVWGRRTFANPDQA</sequence>
<proteinExistence type="predicted"/>
<accession>A0A511AYC7</accession>
<evidence type="ECO:0000256" key="1">
    <source>
        <dbReference type="SAM" id="Phobius"/>
    </source>
</evidence>
<protein>
    <recommendedName>
        <fullName evidence="4">Rod shape-determining protein MreD</fullName>
    </recommendedName>
</protein>
<dbReference type="Proteomes" id="UP000321230">
    <property type="component" value="Unassembled WGS sequence"/>
</dbReference>
<feature type="transmembrane region" description="Helical" evidence="1">
    <location>
        <begin position="158"/>
        <end position="177"/>
    </location>
</feature>
<dbReference type="RefSeq" id="WP_146793465.1">
    <property type="nucleotide sequence ID" value="NZ_BARC01000005.1"/>
</dbReference>
<name>A0A511AYC7_9PROT</name>
<dbReference type="OrthoDB" id="7161178at2"/>
<evidence type="ECO:0000313" key="2">
    <source>
        <dbReference type="EMBL" id="GEK92612.1"/>
    </source>
</evidence>
<comment type="caution">
    <text evidence="2">The sequence shown here is derived from an EMBL/GenBank/DDBJ whole genome shotgun (WGS) entry which is preliminary data.</text>
</comment>
<reference evidence="2 3" key="1">
    <citation type="submission" date="2019-07" db="EMBL/GenBank/DDBJ databases">
        <title>Whole genome shotgun sequence of Gluconobacter wancherniae NBRC 103581.</title>
        <authorList>
            <person name="Hosoyama A."/>
            <person name="Uohara A."/>
            <person name="Ohji S."/>
            <person name="Ichikawa N."/>
        </authorList>
    </citation>
    <scope>NUCLEOTIDE SEQUENCE [LARGE SCALE GENOMIC DNA]</scope>
    <source>
        <strain evidence="2 3">NBRC 103581</strain>
    </source>
</reference>
<gene>
    <name evidence="2" type="ORF">GWA01_03820</name>
</gene>
<evidence type="ECO:0008006" key="4">
    <source>
        <dbReference type="Google" id="ProtNLM"/>
    </source>
</evidence>
<dbReference type="EMBL" id="BJUZ01000001">
    <property type="protein sequence ID" value="GEK92612.1"/>
    <property type="molecule type" value="Genomic_DNA"/>
</dbReference>
<keyword evidence="1" id="KW-0472">Membrane</keyword>
<feature type="transmembrane region" description="Helical" evidence="1">
    <location>
        <begin position="126"/>
        <end position="152"/>
    </location>
</feature>
<keyword evidence="3" id="KW-1185">Reference proteome</keyword>